<dbReference type="PANTHER" id="PTHR39184">
    <property type="match status" value="1"/>
</dbReference>
<name>A0A383RFP3_PAEAL</name>
<sequence length="425" mass="49125">MEIRLSDVVTPHFQTFWKASNSRKYLKHVCKGGRGSGKSVHIPLKIIKDMMKYPVTTLCIRKVGNTIGESVFEQLKEAIEMLGVGEYWKIKNNPMQLIYKPVGNKIIFRGADDPAKIKSIKMSKFPVAFLWIEELGEFKTEDEVTTIENSVLRAELPDGLFYAFYYSYNPPKRKQAWVNKKYETKFLPKNVHVHHSTYLDNPHISKAFKEEAEETKRKNLQKYKWEYLGEAIGSGVVPFDNLRFETITDEQYKSFDNVRAGIDWGYGVDPVAYVRWHYDKARRTIYAMDEIYGVKLSNRYVAEQLKAKGYHRDMTTADSAEPKSIDEMNQEHGVRMKGAVKGPGSVEYGEKWLDDLEAIIIDPKRTPNIAREFENIDYQTDTDGNPKAKLDEKDNHTIDSTRYAFEDDMRNARIRVGKKSALGVR</sequence>
<proteinExistence type="inferred from homology"/>
<dbReference type="Gene3D" id="3.30.420.280">
    <property type="match status" value="1"/>
</dbReference>
<evidence type="ECO:0000259" key="2">
    <source>
        <dbReference type="Pfam" id="PF17288"/>
    </source>
</evidence>
<dbReference type="NCBIfam" id="TIGR01547">
    <property type="entry name" value="phage_term_2"/>
    <property type="match status" value="1"/>
</dbReference>
<dbReference type="PANTHER" id="PTHR39184:SF1">
    <property type="entry name" value="PBSX PHAGE TERMINASE LARGE SUBUNIT"/>
    <property type="match status" value="1"/>
</dbReference>
<dbReference type="Pfam" id="PF17288">
    <property type="entry name" value="Terminase_3C"/>
    <property type="match status" value="1"/>
</dbReference>
<dbReference type="GO" id="GO:0004519">
    <property type="term" value="F:endonuclease activity"/>
    <property type="evidence" value="ECO:0007669"/>
    <property type="project" value="InterPro"/>
</dbReference>
<dbReference type="HAMAP" id="MF_04145">
    <property type="entry name" value="TERL_SPP1"/>
    <property type="match status" value="1"/>
</dbReference>
<dbReference type="RefSeq" id="WP_138187837.1">
    <property type="nucleotide sequence ID" value="NZ_LS992241.1"/>
</dbReference>
<dbReference type="InterPro" id="IPR052380">
    <property type="entry name" value="Viral_DNA_packaging_terminase"/>
</dbReference>
<reference evidence="4" key="1">
    <citation type="submission" date="2018-08" db="EMBL/GenBank/DDBJ databases">
        <authorList>
            <person name="Chevrot R."/>
        </authorList>
    </citation>
    <scope>NUCLEOTIDE SEQUENCE [LARGE SCALE GENOMIC DNA]</scope>
</reference>
<accession>A0A383RFP3</accession>
<protein>
    <submittedName>
        <fullName evidence="3">Terminase</fullName>
    </submittedName>
</protein>
<evidence type="ECO:0000313" key="4">
    <source>
        <dbReference type="Proteomes" id="UP000304148"/>
    </source>
</evidence>
<gene>
    <name evidence="3" type="ORF">PBLR_14327</name>
</gene>
<feature type="domain" description="Phage terminase large subunit N-terminal" evidence="1">
    <location>
        <begin position="28"/>
        <end position="230"/>
    </location>
</feature>
<dbReference type="AlphaFoldDB" id="A0A383RFP3"/>
<dbReference type="InterPro" id="IPR006437">
    <property type="entry name" value="Phage_terminase_lsu"/>
</dbReference>
<dbReference type="InterPro" id="IPR035412">
    <property type="entry name" value="Terminase_L_N"/>
</dbReference>
<dbReference type="InterPro" id="IPR027417">
    <property type="entry name" value="P-loop_NTPase"/>
</dbReference>
<dbReference type="GO" id="GO:0016887">
    <property type="term" value="F:ATP hydrolysis activity"/>
    <property type="evidence" value="ECO:0007669"/>
    <property type="project" value="InterPro"/>
</dbReference>
<dbReference type="InterPro" id="IPR044269">
    <property type="entry name" value="Terminase_large_su_SPP1-like"/>
</dbReference>
<dbReference type="Pfam" id="PF04466">
    <property type="entry name" value="Terminase_3"/>
    <property type="match status" value="1"/>
</dbReference>
<dbReference type="Gene3D" id="3.40.50.300">
    <property type="entry name" value="P-loop containing nucleotide triphosphate hydrolases"/>
    <property type="match status" value="1"/>
</dbReference>
<feature type="domain" description="Phage terminase large subunit C-terminal" evidence="2">
    <location>
        <begin position="263"/>
        <end position="407"/>
    </location>
</feature>
<organism evidence="3 4">
    <name type="scientific">Paenibacillus alvei</name>
    <name type="common">Bacillus alvei</name>
    <dbReference type="NCBI Taxonomy" id="44250"/>
    <lineage>
        <taxon>Bacteria</taxon>
        <taxon>Bacillati</taxon>
        <taxon>Bacillota</taxon>
        <taxon>Bacilli</taxon>
        <taxon>Bacillales</taxon>
        <taxon>Paenibacillaceae</taxon>
        <taxon>Paenibacillus</taxon>
    </lineage>
</organism>
<evidence type="ECO:0000313" key="3">
    <source>
        <dbReference type="EMBL" id="SYX85905.1"/>
    </source>
</evidence>
<dbReference type="EMBL" id="LS992241">
    <property type="protein sequence ID" value="SYX85905.1"/>
    <property type="molecule type" value="Genomic_DNA"/>
</dbReference>
<evidence type="ECO:0000259" key="1">
    <source>
        <dbReference type="Pfam" id="PF04466"/>
    </source>
</evidence>
<dbReference type="GO" id="GO:0005524">
    <property type="term" value="F:ATP binding"/>
    <property type="evidence" value="ECO:0007669"/>
    <property type="project" value="InterPro"/>
</dbReference>
<dbReference type="Proteomes" id="UP000304148">
    <property type="component" value="Chromosome"/>
</dbReference>
<dbReference type="InterPro" id="IPR035413">
    <property type="entry name" value="Terminase_L_C"/>
</dbReference>